<dbReference type="PANTHER" id="PTHR42194:SF1">
    <property type="entry name" value="UPF0276 PROTEIN HI_1600"/>
    <property type="match status" value="1"/>
</dbReference>
<reference evidence="1 2" key="1">
    <citation type="submission" date="2016-08" db="EMBL/GenBank/DDBJ databases">
        <title>Evolution of the type three secretion system and type three effector repertoires in Xanthomonas.</title>
        <authorList>
            <person name="Merda D."/>
            <person name="Briand M."/>
            <person name="Bosis E."/>
            <person name="Rousseau C."/>
            <person name="Portier P."/>
            <person name="Jacques M.-A."/>
            <person name="Fischer-Le Saux M."/>
        </authorList>
    </citation>
    <scope>NUCLEOTIDE SEQUENCE [LARGE SCALE GENOMIC DNA]</scope>
    <source>
        <strain evidence="1 2">CFBP 4691</strain>
    </source>
</reference>
<dbReference type="NCBIfam" id="NF003818">
    <property type="entry name" value="PRK05409.1"/>
    <property type="match status" value="1"/>
</dbReference>
<proteinExistence type="predicted"/>
<name>A0A2S6ZJU0_9XANT</name>
<dbReference type="Proteomes" id="UP000239898">
    <property type="component" value="Unassembled WGS sequence"/>
</dbReference>
<organism evidence="1 2">
    <name type="scientific">Xanthomonas theicola</name>
    <dbReference type="NCBI Taxonomy" id="56464"/>
    <lineage>
        <taxon>Bacteria</taxon>
        <taxon>Pseudomonadati</taxon>
        <taxon>Pseudomonadota</taxon>
        <taxon>Gammaproteobacteria</taxon>
        <taxon>Lysobacterales</taxon>
        <taxon>Lysobacteraceae</taxon>
        <taxon>Xanthomonas</taxon>
    </lineage>
</organism>
<dbReference type="InterPro" id="IPR007801">
    <property type="entry name" value="MbnB/TglH/ChrH"/>
</dbReference>
<evidence type="ECO:0000313" key="2">
    <source>
        <dbReference type="Proteomes" id="UP000239898"/>
    </source>
</evidence>
<dbReference type="PANTHER" id="PTHR42194">
    <property type="entry name" value="UPF0276 PROTEIN HI_1600"/>
    <property type="match status" value="1"/>
</dbReference>
<dbReference type="Gene3D" id="3.20.20.150">
    <property type="entry name" value="Divalent-metal-dependent TIM barrel enzymes"/>
    <property type="match status" value="1"/>
</dbReference>
<accession>A0A2S6ZJU0</accession>
<gene>
    <name evidence="1" type="ORF">XthCFBP4691_03315</name>
</gene>
<dbReference type="Pfam" id="PF05114">
    <property type="entry name" value="MbnB_TglH_ChrH"/>
    <property type="match status" value="1"/>
</dbReference>
<dbReference type="SUPFAM" id="SSF51658">
    <property type="entry name" value="Xylose isomerase-like"/>
    <property type="match status" value="1"/>
</dbReference>
<dbReference type="RefSeq" id="WP_128419118.1">
    <property type="nucleotide sequence ID" value="NZ_CP049017.1"/>
</dbReference>
<dbReference type="EMBL" id="MIGX01000008">
    <property type="protein sequence ID" value="PPT92527.1"/>
    <property type="molecule type" value="Genomic_DNA"/>
</dbReference>
<comment type="caution">
    <text evidence="1">The sequence shown here is derived from an EMBL/GenBank/DDBJ whole genome shotgun (WGS) entry which is preliminary data.</text>
</comment>
<sequence>MAAADCSPQPLAAASAVGLRRRLLPELLQAPPAAFDFLKCAPDNWIGVGGRLGAMLDTRAARHPLSCHGLSLSLGRMAPLDTLLLRQTRQFLERHRAALYSEHLNYSADAGRLYELLPLAFTDAAVRHAGARIAQAQNALGRRIAVENVSYYAAPGQALSEAEFVATVLAEADCDLLLDVNNVCVNAANHGDDALAFLAAIPSARIVWHHVAGHHDDAASALKIDTHGAAVAADVWQLLDAAYRLHGVRPSLLERDSQFPPLPELLHELQRIRDAQARAMPAAQAAAHD</sequence>
<dbReference type="OrthoDB" id="9763101at2"/>
<evidence type="ECO:0000313" key="1">
    <source>
        <dbReference type="EMBL" id="PPT92527.1"/>
    </source>
</evidence>
<protein>
    <submittedName>
        <fullName evidence="1">Uncharacterized protein</fullName>
    </submittedName>
</protein>
<dbReference type="InterPro" id="IPR036237">
    <property type="entry name" value="Xyl_isomerase-like_sf"/>
</dbReference>
<keyword evidence="2" id="KW-1185">Reference proteome</keyword>
<dbReference type="AlphaFoldDB" id="A0A2S6ZJU0"/>